<evidence type="ECO:0000313" key="5">
    <source>
        <dbReference type="Proteomes" id="UP000271974"/>
    </source>
</evidence>
<evidence type="ECO:0000256" key="2">
    <source>
        <dbReference type="SAM" id="SignalP"/>
    </source>
</evidence>
<dbReference type="GO" id="GO:0016020">
    <property type="term" value="C:membrane"/>
    <property type="evidence" value="ECO:0007669"/>
    <property type="project" value="InterPro"/>
</dbReference>
<protein>
    <recommendedName>
        <fullName evidence="3">MAM domain-containing protein</fullName>
    </recommendedName>
</protein>
<organism evidence="4 5">
    <name type="scientific">Elysia chlorotica</name>
    <name type="common">Eastern emerald elysia</name>
    <name type="synonym">Sea slug</name>
    <dbReference type="NCBI Taxonomy" id="188477"/>
    <lineage>
        <taxon>Eukaryota</taxon>
        <taxon>Metazoa</taxon>
        <taxon>Spiralia</taxon>
        <taxon>Lophotrochozoa</taxon>
        <taxon>Mollusca</taxon>
        <taxon>Gastropoda</taxon>
        <taxon>Heterobranchia</taxon>
        <taxon>Euthyneura</taxon>
        <taxon>Panpulmonata</taxon>
        <taxon>Sacoglossa</taxon>
        <taxon>Placobranchoidea</taxon>
        <taxon>Plakobranchidae</taxon>
        <taxon>Elysia</taxon>
    </lineage>
</organism>
<evidence type="ECO:0000259" key="3">
    <source>
        <dbReference type="PROSITE" id="PS50060"/>
    </source>
</evidence>
<reference evidence="4 5" key="1">
    <citation type="submission" date="2019-01" db="EMBL/GenBank/DDBJ databases">
        <title>A draft genome assembly of the solar-powered sea slug Elysia chlorotica.</title>
        <authorList>
            <person name="Cai H."/>
            <person name="Li Q."/>
            <person name="Fang X."/>
            <person name="Li J."/>
            <person name="Curtis N.E."/>
            <person name="Altenburger A."/>
            <person name="Shibata T."/>
            <person name="Feng M."/>
            <person name="Maeda T."/>
            <person name="Schwartz J.A."/>
            <person name="Shigenobu S."/>
            <person name="Lundholm N."/>
            <person name="Nishiyama T."/>
            <person name="Yang H."/>
            <person name="Hasebe M."/>
            <person name="Li S."/>
            <person name="Pierce S.K."/>
            <person name="Wang J."/>
        </authorList>
    </citation>
    <scope>NUCLEOTIDE SEQUENCE [LARGE SCALE GENOMIC DNA]</scope>
    <source>
        <strain evidence="4">EC2010</strain>
        <tissue evidence="4">Whole organism of an adult</tissue>
    </source>
</reference>
<feature type="signal peptide" evidence="2">
    <location>
        <begin position="1"/>
        <end position="21"/>
    </location>
</feature>
<dbReference type="SMART" id="SM00137">
    <property type="entry name" value="MAM"/>
    <property type="match status" value="2"/>
</dbReference>
<dbReference type="InterPro" id="IPR000998">
    <property type="entry name" value="MAM_dom"/>
</dbReference>
<dbReference type="PROSITE" id="PS51257">
    <property type="entry name" value="PROKAR_LIPOPROTEIN"/>
    <property type="match status" value="1"/>
</dbReference>
<name>A0A3S1AXL6_ELYCH</name>
<dbReference type="CDD" id="cd06263">
    <property type="entry name" value="MAM"/>
    <property type="match status" value="1"/>
</dbReference>
<keyword evidence="2" id="KW-0732">Signal</keyword>
<gene>
    <name evidence="4" type="ORF">EGW08_022349</name>
</gene>
<dbReference type="AlphaFoldDB" id="A0A3S1AXL6"/>
<dbReference type="PRINTS" id="PR00020">
    <property type="entry name" value="MAMDOMAIN"/>
</dbReference>
<feature type="non-terminal residue" evidence="4">
    <location>
        <position position="331"/>
    </location>
</feature>
<dbReference type="PANTHER" id="PTHR23282">
    <property type="entry name" value="APICAL ENDOSOMAL GLYCOPROTEIN PRECURSOR"/>
    <property type="match status" value="1"/>
</dbReference>
<keyword evidence="1" id="KW-0677">Repeat</keyword>
<keyword evidence="5" id="KW-1185">Reference proteome</keyword>
<evidence type="ECO:0000256" key="1">
    <source>
        <dbReference type="ARBA" id="ARBA00022737"/>
    </source>
</evidence>
<dbReference type="Proteomes" id="UP000271974">
    <property type="component" value="Unassembled WGS sequence"/>
</dbReference>
<feature type="chain" id="PRO_5018767576" description="MAM domain-containing protein" evidence="2">
    <location>
        <begin position="22"/>
        <end position="331"/>
    </location>
</feature>
<dbReference type="SUPFAM" id="SSF49899">
    <property type="entry name" value="Concanavalin A-like lectins/glucanases"/>
    <property type="match status" value="2"/>
</dbReference>
<feature type="domain" description="MAM" evidence="3">
    <location>
        <begin position="24"/>
        <end position="182"/>
    </location>
</feature>
<dbReference type="Gene3D" id="2.60.120.200">
    <property type="match status" value="2"/>
</dbReference>
<feature type="domain" description="MAM" evidence="3">
    <location>
        <begin position="203"/>
        <end position="331"/>
    </location>
</feature>
<dbReference type="PROSITE" id="PS50060">
    <property type="entry name" value="MAM_2"/>
    <property type="match status" value="2"/>
</dbReference>
<dbReference type="InterPro" id="IPR051560">
    <property type="entry name" value="MAM_domain-containing"/>
</dbReference>
<dbReference type="InterPro" id="IPR013320">
    <property type="entry name" value="ConA-like_dom_sf"/>
</dbReference>
<dbReference type="OrthoDB" id="412155at2759"/>
<dbReference type="Pfam" id="PF00629">
    <property type="entry name" value="MAM"/>
    <property type="match status" value="2"/>
</dbReference>
<dbReference type="PANTHER" id="PTHR23282:SF101">
    <property type="entry name" value="MAM DOMAIN-CONTAINING PROTEIN"/>
    <property type="match status" value="1"/>
</dbReference>
<dbReference type="STRING" id="188477.A0A3S1AXL6"/>
<evidence type="ECO:0000313" key="4">
    <source>
        <dbReference type="EMBL" id="RUS69887.1"/>
    </source>
</evidence>
<proteinExistence type="predicted"/>
<dbReference type="FunFam" id="2.60.120.200:FF:000128">
    <property type="entry name" value="enteropeptidase isoform X2"/>
    <property type="match status" value="1"/>
</dbReference>
<comment type="caution">
    <text evidence="4">The sequence shown here is derived from an EMBL/GenBank/DDBJ whole genome shotgun (WGS) entry which is preliminary data.</text>
</comment>
<dbReference type="EMBL" id="RQTK01001546">
    <property type="protein sequence ID" value="RUS69887.1"/>
    <property type="molecule type" value="Genomic_DNA"/>
</dbReference>
<sequence>MEGRWSLFGLLLAALIASCAAQDLDCDFEKDFCAWTQPPTAKRDWARGQGKSVTPGTGPSSDHTTGTGYYAYLETSLGFQGDDVLLQSPKVTLAGTSCLSFYYHMYGPHVATLTLYSVSNAGVRTSLWTRKGTQGDQWLRAQVDIPKGTDFQLLFEAVKGTLNKGDIAIDDVTYTKTGDCASSVTVAPPSVKPGQSTPPPSALTCDFERGDLCGYQRTTGLNHKMWAWATAATASSNKGPDKDHSYNTPQGHYVFIDARTGSAFLTTNNVPADTDRCLRFWFSFGGSDAGTLNVYTETTGRGQALWTLGSWSGFGWNVAEVNLPAGPTSYK</sequence>
<accession>A0A3S1AXL6</accession>